<organism evidence="5">
    <name type="scientific">Roseihalotalea indica</name>
    <dbReference type="NCBI Taxonomy" id="2867963"/>
    <lineage>
        <taxon>Bacteria</taxon>
        <taxon>Pseudomonadati</taxon>
        <taxon>Bacteroidota</taxon>
        <taxon>Cytophagia</taxon>
        <taxon>Cytophagales</taxon>
        <taxon>Catalimonadaceae</taxon>
        <taxon>Roseihalotalea</taxon>
    </lineage>
</organism>
<reference evidence="5" key="1">
    <citation type="journal article" date="2023" name="Comput. Struct. Biotechnol. J.">
        <title>Discovery of a novel marine Bacteroidetes with a rich repertoire of carbohydrate-active enzymes.</title>
        <authorList>
            <person name="Chen B."/>
            <person name="Liu G."/>
            <person name="Chen Q."/>
            <person name="Wang H."/>
            <person name="Liu L."/>
            <person name="Tang K."/>
        </authorList>
    </citation>
    <scope>NUCLEOTIDE SEQUENCE</scope>
    <source>
        <strain evidence="5">TK19036</strain>
    </source>
</reference>
<evidence type="ECO:0000256" key="3">
    <source>
        <dbReference type="SAM" id="Phobius"/>
    </source>
</evidence>
<dbReference type="PANTHER" id="PTHR43156:SF9">
    <property type="entry name" value="HAMP DOMAIN-CONTAINING PROTEIN"/>
    <property type="match status" value="1"/>
</dbReference>
<feature type="transmembrane region" description="Helical" evidence="3">
    <location>
        <begin position="20"/>
        <end position="35"/>
    </location>
</feature>
<dbReference type="InterPro" id="IPR011990">
    <property type="entry name" value="TPR-like_helical_dom_sf"/>
</dbReference>
<keyword evidence="3" id="KW-0812">Transmembrane</keyword>
<dbReference type="SUPFAM" id="SSF48452">
    <property type="entry name" value="TPR-like"/>
    <property type="match status" value="3"/>
</dbReference>
<dbReference type="EMBL" id="CP120682">
    <property type="protein sequence ID" value="WKN39277.1"/>
    <property type="molecule type" value="Genomic_DNA"/>
</dbReference>
<sequence length="877" mass="101168">MKRQDHTTPEKRRLSAWRSIRVSVLVVMVLLIGHYDCLSQNAALSLTKSDTIIIRSQIPAYVEELGKTLGILNAQLQKAREAKQVLKEGILLQKIASIYEDIGNSEEKLKHLLWAVMVFERAQAFNQLLEVKRTIADHYYQNFTYQKAIQYYQAYVKGKERLEEKDSKVMMILQKVARSYFLLGEYEQAESAYQDLITFHQEYDDVNSIIATYEALTEINKQLNNIPGAIQYLEAVEQIYRQQKDTLLLLQTLNNLGVLQKRNQNMRQATDYFQQAKQLAEGGVESQEAQVSILINIGVAYTNVGFFLRAKEAYGGALKLTERSGDEVEQAGLHNYLASNAYISRNNAQALTHANQAVTLAIGKNGYQELATSYRLLSLIYKEEKNKEKAQLYHQQYVEIQNRLKDEKDKKYQNLLNLQDEADTQEERLKAAIIEQEQLALDRERQQAALKIKEQELTLLRKNQALQQAELLNQQLERERAEQQLSLAQQALVAEKQKRELSDLEQVKELQELELEQQVLKQEQQEKAIALLETEKKLQEQKLQQEAVLRQYGYGFISLCVMIIGVVSYSFFQKRKDNQKLQAQQYKIQEQNEHLKASEQMLINSIQELENAQQILEKQKRQLEIEHFKTKESLQYAKRIQFSILPSEKESQSIFPENFVIFRPKDVVSGDFYWMSDHGSQKIVSVVDCTGHGVPGALVSLIAHNMLEEAINEKNILDPASILSYLNQQVLRRLREGDHSIQDGMDIGICMLEKKADQSVHLYYAGAKHTLFAVKDGSLITLKGERKTLGSIRQDMALQKHHMELQPGDTLYLTTDGFIDQSNPERRRFGSRKLKSFIKEVYTLPIQEQQTKFIEALETHQQTSEQRDDINLIGIKI</sequence>
<dbReference type="InterPro" id="IPR019734">
    <property type="entry name" value="TPR_rpt"/>
</dbReference>
<gene>
    <name evidence="5" type="ORF">K4G66_11310</name>
</gene>
<feature type="transmembrane region" description="Helical" evidence="3">
    <location>
        <begin position="552"/>
        <end position="572"/>
    </location>
</feature>
<keyword evidence="1" id="KW-0378">Hydrolase</keyword>
<evidence type="ECO:0000256" key="1">
    <source>
        <dbReference type="ARBA" id="ARBA00022801"/>
    </source>
</evidence>
<dbReference type="SMART" id="SM00028">
    <property type="entry name" value="TPR"/>
    <property type="match status" value="6"/>
</dbReference>
<feature type="coiled-coil region" evidence="2">
    <location>
        <begin position="390"/>
        <end position="551"/>
    </location>
</feature>
<dbReference type="Gene3D" id="1.25.40.10">
    <property type="entry name" value="Tetratricopeptide repeat domain"/>
    <property type="match status" value="2"/>
</dbReference>
<dbReference type="InterPro" id="IPR052016">
    <property type="entry name" value="Bact_Sigma-Reg"/>
</dbReference>
<evidence type="ECO:0000313" key="5">
    <source>
        <dbReference type="EMBL" id="WKN39277.1"/>
    </source>
</evidence>
<evidence type="ECO:0000256" key="2">
    <source>
        <dbReference type="SAM" id="Coils"/>
    </source>
</evidence>
<protein>
    <submittedName>
        <fullName evidence="5">SpoIIE family protein phosphatase</fullName>
    </submittedName>
</protein>
<dbReference type="AlphaFoldDB" id="A0AA49GQV2"/>
<dbReference type="InterPro" id="IPR036457">
    <property type="entry name" value="PPM-type-like_dom_sf"/>
</dbReference>
<feature type="domain" description="PPM-type phosphatase" evidence="4">
    <location>
        <begin position="655"/>
        <end position="877"/>
    </location>
</feature>
<keyword evidence="3" id="KW-0472">Membrane</keyword>
<keyword evidence="3" id="KW-1133">Transmembrane helix</keyword>
<keyword evidence="2" id="KW-0175">Coiled coil</keyword>
<dbReference type="InterPro" id="IPR001932">
    <property type="entry name" value="PPM-type_phosphatase-like_dom"/>
</dbReference>
<dbReference type="PANTHER" id="PTHR43156">
    <property type="entry name" value="STAGE II SPORULATION PROTEIN E-RELATED"/>
    <property type="match status" value="1"/>
</dbReference>
<dbReference type="Pfam" id="PF07228">
    <property type="entry name" value="SpoIIE"/>
    <property type="match status" value="1"/>
</dbReference>
<dbReference type="SMART" id="SM00331">
    <property type="entry name" value="PP2C_SIG"/>
    <property type="match status" value="1"/>
</dbReference>
<feature type="coiled-coil region" evidence="2">
    <location>
        <begin position="592"/>
        <end position="626"/>
    </location>
</feature>
<name>A0AA49GQV2_9BACT</name>
<proteinExistence type="predicted"/>
<dbReference type="GO" id="GO:0016791">
    <property type="term" value="F:phosphatase activity"/>
    <property type="evidence" value="ECO:0007669"/>
    <property type="project" value="TreeGrafter"/>
</dbReference>
<dbReference type="Gene3D" id="3.60.40.10">
    <property type="entry name" value="PPM-type phosphatase domain"/>
    <property type="match status" value="1"/>
</dbReference>
<reference evidence="5" key="2">
    <citation type="journal article" date="2024" name="Antonie Van Leeuwenhoek">
        <title>Roseihalotalea indica gen. nov., sp. nov., a halophilic Bacteroidetes from mesopelagic Southwest Indian Ocean with higher carbohydrate metabolic potential.</title>
        <authorList>
            <person name="Chen B."/>
            <person name="Zhang M."/>
            <person name="Lin D."/>
            <person name="Ye J."/>
            <person name="Tang K."/>
        </authorList>
    </citation>
    <scope>NUCLEOTIDE SEQUENCE</scope>
    <source>
        <strain evidence="5">TK19036</strain>
    </source>
</reference>
<accession>A0AA49GQV2</accession>
<evidence type="ECO:0000259" key="4">
    <source>
        <dbReference type="SMART" id="SM00331"/>
    </source>
</evidence>